<reference evidence="2" key="1">
    <citation type="submission" date="2023-10" db="EMBL/GenBank/DDBJ databases">
        <title>Genome assembly of Pristionchus species.</title>
        <authorList>
            <person name="Yoshida K."/>
            <person name="Sommer R.J."/>
        </authorList>
    </citation>
    <scope>NUCLEOTIDE SEQUENCE</scope>
    <source>
        <strain evidence="2">RS5133</strain>
    </source>
</reference>
<sequence>SARWTTLRSIRSSRRLSTGTNLKCATSQTTSYSSFDMRDCPSSSLIRSVFIAMRKAMYSCTHRNSMSPTSSKNRSTTGFNRRRVRQSRIKKIRAMNPVRSDPFNHLYHFCLVYALPPPQTPILG</sequence>
<feature type="region of interest" description="Disordered" evidence="1">
    <location>
        <begin position="62"/>
        <end position="86"/>
    </location>
</feature>
<evidence type="ECO:0000256" key="1">
    <source>
        <dbReference type="SAM" id="MobiDB-lite"/>
    </source>
</evidence>
<evidence type="ECO:0000313" key="3">
    <source>
        <dbReference type="Proteomes" id="UP001432322"/>
    </source>
</evidence>
<organism evidence="2 3">
    <name type="scientific">Pristionchus fissidentatus</name>
    <dbReference type="NCBI Taxonomy" id="1538716"/>
    <lineage>
        <taxon>Eukaryota</taxon>
        <taxon>Metazoa</taxon>
        <taxon>Ecdysozoa</taxon>
        <taxon>Nematoda</taxon>
        <taxon>Chromadorea</taxon>
        <taxon>Rhabditida</taxon>
        <taxon>Rhabditina</taxon>
        <taxon>Diplogasteromorpha</taxon>
        <taxon>Diplogasteroidea</taxon>
        <taxon>Neodiplogasteridae</taxon>
        <taxon>Pristionchus</taxon>
    </lineage>
</organism>
<proteinExistence type="predicted"/>
<accession>A0AAV5V6X8</accession>
<gene>
    <name evidence="2" type="ORF">PFISCL1PPCAC_6526</name>
</gene>
<protein>
    <recommendedName>
        <fullName evidence="4">Ribosomal protein</fullName>
    </recommendedName>
</protein>
<dbReference type="Proteomes" id="UP001432322">
    <property type="component" value="Unassembled WGS sequence"/>
</dbReference>
<feature type="compositionally biased region" description="Polar residues" evidence="1">
    <location>
        <begin position="62"/>
        <end position="79"/>
    </location>
</feature>
<name>A0AAV5V6X8_9BILA</name>
<keyword evidence="3" id="KW-1185">Reference proteome</keyword>
<evidence type="ECO:0008006" key="4">
    <source>
        <dbReference type="Google" id="ProtNLM"/>
    </source>
</evidence>
<dbReference type="AlphaFoldDB" id="A0AAV5V6X8"/>
<comment type="caution">
    <text evidence="2">The sequence shown here is derived from an EMBL/GenBank/DDBJ whole genome shotgun (WGS) entry which is preliminary data.</text>
</comment>
<feature type="non-terminal residue" evidence="2">
    <location>
        <position position="1"/>
    </location>
</feature>
<evidence type="ECO:0000313" key="2">
    <source>
        <dbReference type="EMBL" id="GMT15229.1"/>
    </source>
</evidence>
<dbReference type="EMBL" id="BTSY01000002">
    <property type="protein sequence ID" value="GMT15229.1"/>
    <property type="molecule type" value="Genomic_DNA"/>
</dbReference>